<proteinExistence type="inferred from homology"/>
<evidence type="ECO:0000313" key="5">
    <source>
        <dbReference type="Proteomes" id="UP000590460"/>
    </source>
</evidence>
<organism evidence="4 5">
    <name type="scientific">Leuconostoc holzapfelii</name>
    <dbReference type="NCBI Taxonomy" id="434464"/>
    <lineage>
        <taxon>Bacteria</taxon>
        <taxon>Bacillati</taxon>
        <taxon>Bacillota</taxon>
        <taxon>Bacilli</taxon>
        <taxon>Lactobacillales</taxon>
        <taxon>Lactobacillaceae</taxon>
        <taxon>Leuconostoc</taxon>
    </lineage>
</organism>
<gene>
    <name evidence="4" type="ORF">HF966_03575</name>
</gene>
<feature type="transmembrane region" description="Helical" evidence="2">
    <location>
        <begin position="29"/>
        <end position="50"/>
    </location>
</feature>
<dbReference type="EMBL" id="JAAXPO010000003">
    <property type="protein sequence ID" value="NKZ18254.1"/>
    <property type="molecule type" value="Genomic_DNA"/>
</dbReference>
<keyword evidence="4" id="KW-0808">Transferase</keyword>
<reference evidence="4 5" key="1">
    <citation type="submission" date="2020-04" db="EMBL/GenBank/DDBJ databases">
        <title>MicrobeNet Type strains.</title>
        <authorList>
            <person name="Nicholson A.C."/>
        </authorList>
    </citation>
    <scope>NUCLEOTIDE SEQUENCE [LARGE SCALE GENOMIC DNA]</scope>
    <source>
        <strain evidence="4 5">CCUG 54536</strain>
    </source>
</reference>
<sequence length="210" mass="23904">MEEYEYIQKLSGYNAKISGYLGLKRFFDVVVSLILLIPGSILILIFGILIKLETPGKMFYSQERVGIMGKPIYITKLRSMFQDAEKKSGAMWAVKNDARVTKVGSFIRKTRIDELPQLFSVLKGDLSLIGPRPERPVFTEEFSKNIPNFEQRLFITPGLSGWAQVNGGYDATPAEKLVDDLYYIEHVSAWMDFRILWMTIKVVLTGHGAR</sequence>
<accession>A0A846ZDZ4</accession>
<evidence type="ECO:0000313" key="4">
    <source>
        <dbReference type="EMBL" id="NKZ18254.1"/>
    </source>
</evidence>
<keyword evidence="2" id="KW-0812">Transmembrane</keyword>
<comment type="similarity">
    <text evidence="1">Belongs to the bacterial sugar transferase family.</text>
</comment>
<dbReference type="AlphaFoldDB" id="A0A846ZDZ4"/>
<comment type="caution">
    <text evidence="4">The sequence shown here is derived from an EMBL/GenBank/DDBJ whole genome shotgun (WGS) entry which is preliminary data.</text>
</comment>
<dbReference type="RefSeq" id="WP_168676332.1">
    <property type="nucleotide sequence ID" value="NZ_BPKV01000004.1"/>
</dbReference>
<keyword evidence="2" id="KW-1133">Transmembrane helix</keyword>
<protein>
    <submittedName>
        <fullName evidence="4">Sugar transferase</fullName>
    </submittedName>
</protein>
<dbReference type="PANTHER" id="PTHR30576">
    <property type="entry name" value="COLANIC BIOSYNTHESIS UDP-GLUCOSE LIPID CARRIER TRANSFERASE"/>
    <property type="match status" value="1"/>
</dbReference>
<dbReference type="InterPro" id="IPR003362">
    <property type="entry name" value="Bact_transf"/>
</dbReference>
<dbReference type="Pfam" id="PF02397">
    <property type="entry name" value="Bac_transf"/>
    <property type="match status" value="1"/>
</dbReference>
<name>A0A846ZDZ4_9LACO</name>
<dbReference type="PANTHER" id="PTHR30576:SF0">
    <property type="entry name" value="UNDECAPRENYL-PHOSPHATE N-ACETYLGALACTOSAMINYL 1-PHOSPHATE TRANSFERASE-RELATED"/>
    <property type="match status" value="1"/>
</dbReference>
<dbReference type="Proteomes" id="UP000590460">
    <property type="component" value="Unassembled WGS sequence"/>
</dbReference>
<evidence type="ECO:0000259" key="3">
    <source>
        <dbReference type="Pfam" id="PF02397"/>
    </source>
</evidence>
<feature type="domain" description="Bacterial sugar transferase" evidence="3">
    <location>
        <begin position="24"/>
        <end position="204"/>
    </location>
</feature>
<keyword evidence="2" id="KW-0472">Membrane</keyword>
<evidence type="ECO:0000256" key="2">
    <source>
        <dbReference type="SAM" id="Phobius"/>
    </source>
</evidence>
<dbReference type="GO" id="GO:0016780">
    <property type="term" value="F:phosphotransferase activity, for other substituted phosphate groups"/>
    <property type="evidence" value="ECO:0007669"/>
    <property type="project" value="TreeGrafter"/>
</dbReference>
<evidence type="ECO:0000256" key="1">
    <source>
        <dbReference type="ARBA" id="ARBA00006464"/>
    </source>
</evidence>